<gene>
    <name evidence="1" type="ORF">OUZ56_011297</name>
</gene>
<protein>
    <submittedName>
        <fullName evidence="1">Uncharacterized protein</fullName>
    </submittedName>
</protein>
<dbReference type="Proteomes" id="UP001234178">
    <property type="component" value="Unassembled WGS sequence"/>
</dbReference>
<dbReference type="EMBL" id="JAOYFB010000002">
    <property type="protein sequence ID" value="KAK4006142.1"/>
    <property type="molecule type" value="Genomic_DNA"/>
</dbReference>
<reference evidence="1 2" key="1">
    <citation type="journal article" date="2023" name="Nucleic Acids Res.">
        <title>The hologenome of Daphnia magna reveals possible DNA methylation and microbiome-mediated evolution of the host genome.</title>
        <authorList>
            <person name="Chaturvedi A."/>
            <person name="Li X."/>
            <person name="Dhandapani V."/>
            <person name="Marshall H."/>
            <person name="Kissane S."/>
            <person name="Cuenca-Cambronero M."/>
            <person name="Asole G."/>
            <person name="Calvet F."/>
            <person name="Ruiz-Romero M."/>
            <person name="Marangio P."/>
            <person name="Guigo R."/>
            <person name="Rago D."/>
            <person name="Mirbahai L."/>
            <person name="Eastwood N."/>
            <person name="Colbourne J.K."/>
            <person name="Zhou J."/>
            <person name="Mallon E."/>
            <person name="Orsini L."/>
        </authorList>
    </citation>
    <scope>NUCLEOTIDE SEQUENCE [LARGE SCALE GENOMIC DNA]</scope>
    <source>
        <strain evidence="1">LRV0_1</strain>
    </source>
</reference>
<evidence type="ECO:0000313" key="2">
    <source>
        <dbReference type="Proteomes" id="UP001234178"/>
    </source>
</evidence>
<organism evidence="1 2">
    <name type="scientific">Daphnia magna</name>
    <dbReference type="NCBI Taxonomy" id="35525"/>
    <lineage>
        <taxon>Eukaryota</taxon>
        <taxon>Metazoa</taxon>
        <taxon>Ecdysozoa</taxon>
        <taxon>Arthropoda</taxon>
        <taxon>Crustacea</taxon>
        <taxon>Branchiopoda</taxon>
        <taxon>Diplostraca</taxon>
        <taxon>Cladocera</taxon>
        <taxon>Anomopoda</taxon>
        <taxon>Daphniidae</taxon>
        <taxon>Daphnia</taxon>
    </lineage>
</organism>
<proteinExistence type="predicted"/>
<name>A0ABQ9YZR5_9CRUS</name>
<accession>A0ABQ9YZR5</accession>
<dbReference type="PANTHER" id="PTHR33173">
    <property type="match status" value="1"/>
</dbReference>
<evidence type="ECO:0000313" key="1">
    <source>
        <dbReference type="EMBL" id="KAK4006142.1"/>
    </source>
</evidence>
<sequence>MTEQPNFLSLGSMIVSNARLFSNRFGRAQLMALLQHLKNLNRYGGVTDDSFVCKSLPSSKDIEETVLEALKDAEEKLNALGIRVDGGDPFGFDSRLAWKPNVFSIIDSNENIDDECEETNCAVLEDVVDSVDDDFDDFDASVRSSISNGNFNDYTSLLEKACLKSQQRLPIYLKKTLQGKTRTSLVRLPL</sequence>
<dbReference type="PANTHER" id="PTHR33173:SF2">
    <property type="entry name" value="MYND-TYPE DOMAIN-CONTAINING PROTEIN"/>
    <property type="match status" value="1"/>
</dbReference>
<keyword evidence="2" id="KW-1185">Reference proteome</keyword>
<comment type="caution">
    <text evidence="1">The sequence shown here is derived from an EMBL/GenBank/DDBJ whole genome shotgun (WGS) entry which is preliminary data.</text>
</comment>